<dbReference type="SMART" id="SM00225">
    <property type="entry name" value="BTB"/>
    <property type="match status" value="1"/>
</dbReference>
<evidence type="ECO:0000259" key="1">
    <source>
        <dbReference type="PROSITE" id="PS50097"/>
    </source>
</evidence>
<gene>
    <name evidence="2" type="ORF">Fcan01_25406</name>
</gene>
<dbReference type="PROSITE" id="PS50097">
    <property type="entry name" value="BTB"/>
    <property type="match status" value="1"/>
</dbReference>
<dbReference type="Pfam" id="PF00651">
    <property type="entry name" value="BTB"/>
    <property type="match status" value="1"/>
</dbReference>
<evidence type="ECO:0000313" key="3">
    <source>
        <dbReference type="Proteomes" id="UP000198287"/>
    </source>
</evidence>
<feature type="domain" description="BTB" evidence="1">
    <location>
        <begin position="309"/>
        <end position="377"/>
    </location>
</feature>
<organism evidence="2 3">
    <name type="scientific">Folsomia candida</name>
    <name type="common">Springtail</name>
    <dbReference type="NCBI Taxonomy" id="158441"/>
    <lineage>
        <taxon>Eukaryota</taxon>
        <taxon>Metazoa</taxon>
        <taxon>Ecdysozoa</taxon>
        <taxon>Arthropoda</taxon>
        <taxon>Hexapoda</taxon>
        <taxon>Collembola</taxon>
        <taxon>Entomobryomorpha</taxon>
        <taxon>Isotomoidea</taxon>
        <taxon>Isotomidae</taxon>
        <taxon>Proisotominae</taxon>
        <taxon>Folsomia</taxon>
    </lineage>
</organism>
<dbReference type="SUPFAM" id="SSF54695">
    <property type="entry name" value="POZ domain"/>
    <property type="match status" value="1"/>
</dbReference>
<dbReference type="PANTHER" id="PTHR24413">
    <property type="entry name" value="SPECKLE-TYPE POZ PROTEIN"/>
    <property type="match status" value="1"/>
</dbReference>
<dbReference type="Gene3D" id="3.30.710.10">
    <property type="entry name" value="Potassium Channel Kv1.1, Chain A"/>
    <property type="match status" value="1"/>
</dbReference>
<dbReference type="EMBL" id="LNIX01000037">
    <property type="protein sequence ID" value="OXA39682.1"/>
    <property type="molecule type" value="Genomic_DNA"/>
</dbReference>
<dbReference type="Proteomes" id="UP000198287">
    <property type="component" value="Unassembled WGS sequence"/>
</dbReference>
<dbReference type="InterPro" id="IPR009091">
    <property type="entry name" value="RCC1/BLIP-II"/>
</dbReference>
<comment type="caution">
    <text evidence="2">The sequence shown here is derived from an EMBL/GenBank/DDBJ whole genome shotgun (WGS) entry which is preliminary data.</text>
</comment>
<dbReference type="AlphaFoldDB" id="A0A226D270"/>
<proteinExistence type="predicted"/>
<dbReference type="OrthoDB" id="5814172at2759"/>
<protein>
    <submittedName>
        <fullName evidence="2">RCC1 and BTB domain-containing protein 1</fullName>
    </submittedName>
</protein>
<dbReference type="InterPro" id="IPR011333">
    <property type="entry name" value="SKP1/BTB/POZ_sf"/>
</dbReference>
<dbReference type="Gene3D" id="2.130.10.30">
    <property type="entry name" value="Regulator of chromosome condensation 1/beta-lactamase-inhibitor protein II"/>
    <property type="match status" value="1"/>
</dbReference>
<accession>A0A226D270</accession>
<keyword evidence="3" id="KW-1185">Reference proteome</keyword>
<evidence type="ECO:0000313" key="2">
    <source>
        <dbReference type="EMBL" id="OXA39682.1"/>
    </source>
</evidence>
<reference evidence="2 3" key="1">
    <citation type="submission" date="2015-12" db="EMBL/GenBank/DDBJ databases">
        <title>The genome of Folsomia candida.</title>
        <authorList>
            <person name="Faddeeva A."/>
            <person name="Derks M.F."/>
            <person name="Anvar Y."/>
            <person name="Smit S."/>
            <person name="Van Straalen N."/>
            <person name="Roelofs D."/>
        </authorList>
    </citation>
    <scope>NUCLEOTIDE SEQUENCE [LARGE SCALE GENOMIC DNA]</scope>
    <source>
        <strain evidence="2 3">VU population</strain>
        <tissue evidence="2">Whole body</tissue>
    </source>
</reference>
<dbReference type="SUPFAM" id="SSF50985">
    <property type="entry name" value="RCC1/BLIP-II"/>
    <property type="match status" value="1"/>
</dbReference>
<name>A0A226D270_FOLCA</name>
<sequence>MESPTPSHGIIPAKKLKIWNVFSDMGNGDVLKVAKLAHAHGTDGYIVTMRDQTYHFDRHECWAGMCLISELCDIRVKEFVIGAIGLALTEDGRLYSWRMANSTVSPIAEAGSLTGEKVIQVASSSSKERLLALTLGGRVHHWVWKTAPSLIPGEKFGDQKVIPVACNNYMNVALTEDGELYEWKWGSEPQTSALSTSSPIKTVINYDVDDVITSTKSTIIALTVDGTIHSGALSENRWKGDPVWSTLSDYTNVQDIATSVTEDVSVVEFKDGNRSGCYKSYRTVRVAHESAPNKVSDDISNLWSTKKNADVTFSVEGKLISAHKLILTMRSEYFEKMFSGEWAEAEGSSIVVIKDTTYDVFEGLLSYIYRDKVPFSELDYENIFGLLKLADSYCYLTIRQECDEILMQNITKKNAFFLLRNAAAANALDLEGEATKFILENGLFMATLSSSELVDLLGRETFDKLAMAAICR</sequence>
<dbReference type="InterPro" id="IPR000210">
    <property type="entry name" value="BTB/POZ_dom"/>
</dbReference>